<dbReference type="InterPro" id="IPR035897">
    <property type="entry name" value="Toll_tir_struct_dom_sf"/>
</dbReference>
<dbReference type="Gene3D" id="3.40.50.10140">
    <property type="entry name" value="Toll/interleukin-1 receptor homology (TIR) domain"/>
    <property type="match status" value="1"/>
</dbReference>
<dbReference type="Proteomes" id="UP000433652">
    <property type="component" value="Unassembled WGS sequence"/>
</dbReference>
<dbReference type="SUPFAM" id="SSF52200">
    <property type="entry name" value="Toll/Interleukin receptor TIR domain"/>
    <property type="match status" value="1"/>
</dbReference>
<gene>
    <name evidence="2" type="ORF">GRI89_02275</name>
</gene>
<dbReference type="InterPro" id="IPR011990">
    <property type="entry name" value="TPR-like_helical_dom_sf"/>
</dbReference>
<dbReference type="RefSeq" id="WP_159791769.1">
    <property type="nucleotide sequence ID" value="NZ_WTYM01000023.1"/>
</dbReference>
<evidence type="ECO:0000313" key="2">
    <source>
        <dbReference type="EMBL" id="MXO58372.1"/>
    </source>
</evidence>
<dbReference type="AlphaFoldDB" id="A0A6I4SVN8"/>
<accession>A0A6I4SVN8</accession>
<sequence length="634" mass="70772">MSGPDIFLSYNREDAARAKHFADGFAAQGLDVWWDVALRSGEAYDKVTEDALKNAKAVVVLWSPRSVDSRWVRAEATLADRKKTLMPAMIEPCERPIMFELVQTAELSHWQGDSSDAAWRDFAGHVREFVGKGPVPAPAPLPGKAKAPLPSLDQLSVAVLPFSNMGKDDEQEYFADGITEDVITDLGKVSALSVIGRSTAFTFKDQLVDVQKVARQLNVTHVLEGSVRKAGNRVRVNVQLIDGTSGSQVWSERWDRDLDDIFALQDELSQAIVAALKVKLRPQEKQAISERGTDSFEAYDLFMRGRAMASTALTYEDHIAAQSLFEQAVAIDPHFTASLAGIAQNATLAITFGADRAERLKGLERHFHDISPEDMGTPGAQTLRGILMCYRYEWSAAFDALEKAATVGVEFEAEIANSFAWQLGSVGRVKDCIALLETSRRKDPLAGTLSVLLQMAYHTVGRSAESHAEFVRIKDFGGAREDAQNTEFFRLWLEGDGEATRAQFHRYLESQVVPVPEMAECNDVLEQPEAALQILRRAMENPQNQHGTRMLIVASHIAMHGEIELAAVGLRKSMLDYDFFTKMLMWQPQFRAVRQTETFKQMIRDLKIYDYWRSSGNWGDFARPVGEDDFEIIA</sequence>
<dbReference type="GO" id="GO:0007165">
    <property type="term" value="P:signal transduction"/>
    <property type="evidence" value="ECO:0007669"/>
    <property type="project" value="InterPro"/>
</dbReference>
<keyword evidence="3" id="KW-1185">Reference proteome</keyword>
<dbReference type="InterPro" id="IPR000157">
    <property type="entry name" value="TIR_dom"/>
</dbReference>
<feature type="domain" description="TIR" evidence="1">
    <location>
        <begin position="6"/>
        <end position="113"/>
    </location>
</feature>
<dbReference type="Pfam" id="PF13676">
    <property type="entry name" value="TIR_2"/>
    <property type="match status" value="1"/>
</dbReference>
<dbReference type="SUPFAM" id="SSF48452">
    <property type="entry name" value="TPR-like"/>
    <property type="match status" value="1"/>
</dbReference>
<dbReference type="Gene3D" id="1.25.40.10">
    <property type="entry name" value="Tetratricopeptide repeat domain"/>
    <property type="match status" value="1"/>
</dbReference>
<evidence type="ECO:0000259" key="1">
    <source>
        <dbReference type="Pfam" id="PF13676"/>
    </source>
</evidence>
<comment type="caution">
    <text evidence="2">The sequence shown here is derived from an EMBL/GenBank/DDBJ whole genome shotgun (WGS) entry which is preliminary data.</text>
</comment>
<dbReference type="SUPFAM" id="SSF52964">
    <property type="entry name" value="TolB, N-terminal domain"/>
    <property type="match status" value="1"/>
</dbReference>
<protein>
    <submittedName>
        <fullName evidence="2">TIR domain-containing protein</fullName>
    </submittedName>
</protein>
<dbReference type="EMBL" id="WTYM01000023">
    <property type="protein sequence ID" value="MXO58372.1"/>
    <property type="molecule type" value="Genomic_DNA"/>
</dbReference>
<dbReference type="Gene3D" id="3.40.50.10070">
    <property type="entry name" value="TolB, N-terminal domain"/>
    <property type="match status" value="1"/>
</dbReference>
<name>A0A6I4SVN8_9SPHN</name>
<proteinExistence type="predicted"/>
<reference evidence="2 3" key="1">
    <citation type="submission" date="2019-12" db="EMBL/GenBank/DDBJ databases">
        <title>Genomic-based taxomic classification of the family Erythrobacteraceae.</title>
        <authorList>
            <person name="Xu L."/>
        </authorList>
    </citation>
    <scope>NUCLEOTIDE SEQUENCE [LARGE SCALE GENOMIC DNA]</scope>
    <source>
        <strain evidence="2 3">MCCC 1K01500</strain>
    </source>
</reference>
<evidence type="ECO:0000313" key="3">
    <source>
        <dbReference type="Proteomes" id="UP000433652"/>
    </source>
</evidence>
<organism evidence="2 3">
    <name type="scientific">Croceibacterium salegens</name>
    <dbReference type="NCBI Taxonomy" id="1737568"/>
    <lineage>
        <taxon>Bacteria</taxon>
        <taxon>Pseudomonadati</taxon>
        <taxon>Pseudomonadota</taxon>
        <taxon>Alphaproteobacteria</taxon>
        <taxon>Sphingomonadales</taxon>
        <taxon>Erythrobacteraceae</taxon>
        <taxon>Croceibacterium</taxon>
    </lineage>
</organism>
<dbReference type="OrthoDB" id="7428693at2"/>